<dbReference type="Proteomes" id="UP000092993">
    <property type="component" value="Unassembled WGS sequence"/>
</dbReference>
<sequence>MSFRPLIYSSEPNPLIGSSFGPLLEIRHLHDIVLNFHSWRYHCSSSDICAMAESWPELRTLAVRCTFSGIPPSVIATAEFARLCSNLQRLEFTCLSYPDSIPLDEYSQSCHGLEKFVVDDLSPRQFFEHDGPLRKHIDEQGEGLVDLARFLGRVFPRIDAARLCNKTELLSVDYINCMDKLYAQLLQSLADHDD</sequence>
<accession>A0A1C7LNF6</accession>
<comment type="caution">
    <text evidence="1">The sequence shown here is derived from an EMBL/GenBank/DDBJ whole genome shotgun (WGS) entry which is preliminary data.</text>
</comment>
<dbReference type="InterPro" id="IPR032675">
    <property type="entry name" value="LRR_dom_sf"/>
</dbReference>
<dbReference type="OrthoDB" id="10665699at2759"/>
<keyword evidence="2" id="KW-1185">Reference proteome</keyword>
<dbReference type="Gene3D" id="3.80.10.10">
    <property type="entry name" value="Ribonuclease Inhibitor"/>
    <property type="match status" value="1"/>
</dbReference>
<dbReference type="EMBL" id="LUGG01000032">
    <property type="protein sequence ID" value="OBZ66283.1"/>
    <property type="molecule type" value="Genomic_DNA"/>
</dbReference>
<evidence type="ECO:0000313" key="1">
    <source>
        <dbReference type="EMBL" id="OBZ66283.1"/>
    </source>
</evidence>
<proteinExistence type="predicted"/>
<organism evidence="1 2">
    <name type="scientific">Grifola frondosa</name>
    <name type="common">Maitake</name>
    <name type="synonym">Polyporus frondosus</name>
    <dbReference type="NCBI Taxonomy" id="5627"/>
    <lineage>
        <taxon>Eukaryota</taxon>
        <taxon>Fungi</taxon>
        <taxon>Dikarya</taxon>
        <taxon>Basidiomycota</taxon>
        <taxon>Agaricomycotina</taxon>
        <taxon>Agaricomycetes</taxon>
        <taxon>Polyporales</taxon>
        <taxon>Grifolaceae</taxon>
        <taxon>Grifola</taxon>
    </lineage>
</organism>
<evidence type="ECO:0008006" key="3">
    <source>
        <dbReference type="Google" id="ProtNLM"/>
    </source>
</evidence>
<reference evidence="1 2" key="1">
    <citation type="submission" date="2016-03" db="EMBL/GenBank/DDBJ databases">
        <title>Whole genome sequencing of Grifola frondosa 9006-11.</title>
        <authorList>
            <person name="Min B."/>
            <person name="Park H."/>
            <person name="Kim J.-G."/>
            <person name="Cho H."/>
            <person name="Oh Y.-L."/>
            <person name="Kong W.-S."/>
            <person name="Choi I.-G."/>
        </authorList>
    </citation>
    <scope>NUCLEOTIDE SEQUENCE [LARGE SCALE GENOMIC DNA]</scope>
    <source>
        <strain evidence="1 2">9006-11</strain>
    </source>
</reference>
<protein>
    <recommendedName>
        <fullName evidence="3">F-box domain-containing protein</fullName>
    </recommendedName>
</protein>
<dbReference type="AlphaFoldDB" id="A0A1C7LNF6"/>
<gene>
    <name evidence="1" type="ORF">A0H81_13836</name>
</gene>
<evidence type="ECO:0000313" key="2">
    <source>
        <dbReference type="Proteomes" id="UP000092993"/>
    </source>
</evidence>
<name>A0A1C7LNF6_GRIFR</name>